<dbReference type="InterPro" id="IPR050297">
    <property type="entry name" value="LipidA_mod_glycosyltrf_83"/>
</dbReference>
<dbReference type="GO" id="GO:0016763">
    <property type="term" value="F:pentosyltransferase activity"/>
    <property type="evidence" value="ECO:0007669"/>
    <property type="project" value="TreeGrafter"/>
</dbReference>
<dbReference type="EMBL" id="CP013612">
    <property type="protein sequence ID" value="ALU45176.1"/>
    <property type="molecule type" value="Genomic_DNA"/>
</dbReference>
<keyword evidence="4" id="KW-0808">Transferase</keyword>
<keyword evidence="7 8" id="KW-0472">Membrane</keyword>
<accession>A0A0U3HVW7</accession>
<keyword evidence="6 8" id="KW-1133">Transmembrane helix</keyword>
<feature type="transmembrane region" description="Helical" evidence="8">
    <location>
        <begin position="306"/>
        <end position="326"/>
    </location>
</feature>
<dbReference type="Pfam" id="PF02366">
    <property type="entry name" value="PMT"/>
    <property type="match status" value="1"/>
</dbReference>
<dbReference type="GO" id="GO:0010041">
    <property type="term" value="P:response to iron(III) ion"/>
    <property type="evidence" value="ECO:0007669"/>
    <property type="project" value="TreeGrafter"/>
</dbReference>
<feature type="transmembrane region" description="Helical" evidence="8">
    <location>
        <begin position="266"/>
        <end position="285"/>
    </location>
</feature>
<dbReference type="PANTHER" id="PTHR33908:SF3">
    <property type="entry name" value="UNDECAPRENYL PHOSPHATE-ALPHA-4-AMINO-4-DEOXY-L-ARABINOSE ARABINOSYL TRANSFERASE"/>
    <property type="match status" value="1"/>
</dbReference>
<evidence type="ECO:0000256" key="5">
    <source>
        <dbReference type="ARBA" id="ARBA00022692"/>
    </source>
</evidence>
<keyword evidence="5 8" id="KW-0812">Transmembrane</keyword>
<comment type="subcellular location">
    <subcellularLocation>
        <location evidence="1">Cell membrane</location>
        <topology evidence="1">Multi-pass membrane protein</topology>
    </subcellularLocation>
</comment>
<feature type="domain" description="ArnT-like N-terminal" evidence="9">
    <location>
        <begin position="22"/>
        <end position="235"/>
    </location>
</feature>
<evidence type="ECO:0000313" key="10">
    <source>
        <dbReference type="EMBL" id="ALU45176.1"/>
    </source>
</evidence>
<evidence type="ECO:0000256" key="6">
    <source>
        <dbReference type="ARBA" id="ARBA00022989"/>
    </source>
</evidence>
<evidence type="ECO:0000256" key="3">
    <source>
        <dbReference type="ARBA" id="ARBA00022676"/>
    </source>
</evidence>
<feature type="transmembrane region" description="Helical" evidence="8">
    <location>
        <begin position="346"/>
        <end position="366"/>
    </location>
</feature>
<feature type="transmembrane region" description="Helical" evidence="8">
    <location>
        <begin position="115"/>
        <end position="139"/>
    </location>
</feature>
<evidence type="ECO:0000256" key="7">
    <source>
        <dbReference type="ARBA" id="ARBA00023136"/>
    </source>
</evidence>
<keyword evidence="3" id="KW-0328">Glycosyltransferase</keyword>
<evidence type="ECO:0000313" key="11">
    <source>
        <dbReference type="Proteomes" id="UP000069015"/>
    </source>
</evidence>
<dbReference type="GO" id="GO:0006493">
    <property type="term" value="P:protein O-linked glycosylation"/>
    <property type="evidence" value="ECO:0007669"/>
    <property type="project" value="InterPro"/>
</dbReference>
<proteinExistence type="predicted"/>
<evidence type="ECO:0000259" key="9">
    <source>
        <dbReference type="Pfam" id="PF02366"/>
    </source>
</evidence>
<dbReference type="GO" id="GO:0009103">
    <property type="term" value="P:lipopolysaccharide biosynthetic process"/>
    <property type="evidence" value="ECO:0007669"/>
    <property type="project" value="UniProtKB-ARBA"/>
</dbReference>
<evidence type="ECO:0000256" key="1">
    <source>
        <dbReference type="ARBA" id="ARBA00004651"/>
    </source>
</evidence>
<dbReference type="AlphaFoldDB" id="A0A0U3HVW7"/>
<gene>
    <name evidence="10" type="ORF">AT705_19620</name>
</gene>
<protein>
    <recommendedName>
        <fullName evidence="9">ArnT-like N-terminal domain-containing protein</fullName>
    </recommendedName>
</protein>
<dbReference type="RefSeq" id="WP_058798076.1">
    <property type="nucleotide sequence ID" value="NZ_CP013612.1"/>
</dbReference>
<organism evidence="10 11">
    <name type="scientific">Pseudoalteromonas rubra</name>
    <dbReference type="NCBI Taxonomy" id="43658"/>
    <lineage>
        <taxon>Bacteria</taxon>
        <taxon>Pseudomonadati</taxon>
        <taxon>Pseudomonadota</taxon>
        <taxon>Gammaproteobacteria</taxon>
        <taxon>Alteromonadales</taxon>
        <taxon>Pseudoalteromonadaceae</taxon>
        <taxon>Pseudoalteromonas</taxon>
    </lineage>
</organism>
<feature type="transmembrane region" description="Helical" evidence="8">
    <location>
        <begin position="159"/>
        <end position="192"/>
    </location>
</feature>
<sequence length="466" mass="52800">MRLSHALLLCVTVLMLIRLFTLGLYPLYDTTEARYAEIARLMVQSQDWITPWFEVGIPFWGKPPAHTWITALSFELFGIHEWGARFAHWLMGLMSTLLVYVFAKRQAGDQYATSSVLILTSCFGFYVAIGMVMTDPALLFSCTLAMTSFWLSYSERNYVAGLVFFFACGLGMLIKGPVAVVIIGIALCVWGLWQRCLLPALYSLPWLTGLAIFAMTCLPWYVLAELKTPGFINYFIVGEHIQRFLEPGWQGDLYGSAHVEPKGKIWLFWLLVACPWSFILIWHLFKRPQQLKTDCQNEFSRYLIGWAVAPMLLFTFASNILTAYVLPGLPAFALLMAKFITQRALLLNIGFVCTALYTGVTALVVFDSGNRHSEKTLLSLIATPCPTMPVYYLEKRPFSARFYSCGQAKLIANKAELTAKLKTQKHNYLVLTHEQQEEIQLPQRHNCKTINKSQQGILLTCSPTNL</sequence>
<evidence type="ECO:0000256" key="2">
    <source>
        <dbReference type="ARBA" id="ARBA00022475"/>
    </source>
</evidence>
<feature type="transmembrane region" description="Helical" evidence="8">
    <location>
        <begin position="86"/>
        <end position="103"/>
    </location>
</feature>
<feature type="transmembrane region" description="Helical" evidence="8">
    <location>
        <begin position="204"/>
        <end position="223"/>
    </location>
</feature>
<dbReference type="KEGG" id="prr:AT705_19620"/>
<dbReference type="InterPro" id="IPR003342">
    <property type="entry name" value="ArnT-like_N"/>
</dbReference>
<reference evidence="10 11" key="1">
    <citation type="submission" date="2015-12" db="EMBL/GenBank/DDBJ databases">
        <title>Complete genome sequence of Pseudoalteromonas rubra SCSIO 6842, harboring a conjugative plasmid.</title>
        <authorList>
            <person name="Li B."/>
            <person name="Wang X."/>
        </authorList>
    </citation>
    <scope>NUCLEOTIDE SEQUENCE [LARGE SCALE GENOMIC DNA]</scope>
    <source>
        <strain evidence="10 11">SCSIO 6842</strain>
    </source>
</reference>
<keyword evidence="2" id="KW-1003">Cell membrane</keyword>
<name>A0A0U3HVW7_9GAMM</name>
<feature type="transmembrane region" description="Helical" evidence="8">
    <location>
        <begin position="7"/>
        <end position="28"/>
    </location>
</feature>
<dbReference type="Proteomes" id="UP000069015">
    <property type="component" value="Chromosome 2"/>
</dbReference>
<evidence type="ECO:0000256" key="8">
    <source>
        <dbReference type="SAM" id="Phobius"/>
    </source>
</evidence>
<dbReference type="PANTHER" id="PTHR33908">
    <property type="entry name" value="MANNOSYLTRANSFERASE YKCB-RELATED"/>
    <property type="match status" value="1"/>
</dbReference>
<dbReference type="GO" id="GO:0005886">
    <property type="term" value="C:plasma membrane"/>
    <property type="evidence" value="ECO:0007669"/>
    <property type="project" value="UniProtKB-SubCell"/>
</dbReference>
<evidence type="ECO:0000256" key="4">
    <source>
        <dbReference type="ARBA" id="ARBA00022679"/>
    </source>
</evidence>
<dbReference type="GO" id="GO:0000030">
    <property type="term" value="F:mannosyltransferase activity"/>
    <property type="evidence" value="ECO:0007669"/>
    <property type="project" value="InterPro"/>
</dbReference>